<accession>A0A0C3KTT7</accession>
<evidence type="ECO:0000313" key="3">
    <source>
        <dbReference type="Proteomes" id="UP000054248"/>
    </source>
</evidence>
<dbReference type="EMBL" id="KN823052">
    <property type="protein sequence ID" value="KIO24868.1"/>
    <property type="molecule type" value="Genomic_DNA"/>
</dbReference>
<organism evidence="2 3">
    <name type="scientific">Tulasnella calospora MUT 4182</name>
    <dbReference type="NCBI Taxonomy" id="1051891"/>
    <lineage>
        <taxon>Eukaryota</taxon>
        <taxon>Fungi</taxon>
        <taxon>Dikarya</taxon>
        <taxon>Basidiomycota</taxon>
        <taxon>Agaricomycotina</taxon>
        <taxon>Agaricomycetes</taxon>
        <taxon>Cantharellales</taxon>
        <taxon>Tulasnellaceae</taxon>
        <taxon>Tulasnella</taxon>
    </lineage>
</organism>
<dbReference type="AlphaFoldDB" id="A0A0C3KTT7"/>
<dbReference type="Proteomes" id="UP000054248">
    <property type="component" value="Unassembled WGS sequence"/>
</dbReference>
<keyword evidence="3" id="KW-1185">Reference proteome</keyword>
<feature type="signal peptide" evidence="1">
    <location>
        <begin position="1"/>
        <end position="19"/>
    </location>
</feature>
<dbReference type="HOGENOM" id="CLU_124597_0_0_1"/>
<name>A0A0C3KTT7_9AGAM</name>
<evidence type="ECO:0008006" key="4">
    <source>
        <dbReference type="Google" id="ProtNLM"/>
    </source>
</evidence>
<gene>
    <name evidence="2" type="ORF">M407DRAFT_25730</name>
</gene>
<evidence type="ECO:0000313" key="2">
    <source>
        <dbReference type="EMBL" id="KIO24868.1"/>
    </source>
</evidence>
<keyword evidence="1" id="KW-0732">Signal</keyword>
<sequence length="186" mass="19788">MKFTFALATASFFGLGVKAAPAVSQKCYTVHEGYFAVHPNGENKGVTLNQHNQVVYGKPGTPIKVKFQACPSLLGNHPDEDIHVGRILVGSGCLTIDNPNSATEPYFANVAACSSDTAPSGAQTWTYGTSDDRGVVYWRGPPNSAGHIGYMTFDGTGTPMVSKATRLLKIGCDSQCVNFSIVPRLD</sequence>
<dbReference type="OrthoDB" id="3144901at2759"/>
<proteinExistence type="predicted"/>
<evidence type="ECO:0000256" key="1">
    <source>
        <dbReference type="SAM" id="SignalP"/>
    </source>
</evidence>
<feature type="chain" id="PRO_5002179433" description="Ricin B lectin domain-containing protein" evidence="1">
    <location>
        <begin position="20"/>
        <end position="186"/>
    </location>
</feature>
<reference evidence="2 3" key="1">
    <citation type="submission" date="2014-04" db="EMBL/GenBank/DDBJ databases">
        <authorList>
            <consortium name="DOE Joint Genome Institute"/>
            <person name="Kuo A."/>
            <person name="Girlanda M."/>
            <person name="Perotto S."/>
            <person name="Kohler A."/>
            <person name="Nagy L.G."/>
            <person name="Floudas D."/>
            <person name="Copeland A."/>
            <person name="Barry K.W."/>
            <person name="Cichocki N."/>
            <person name="Veneault-Fourrey C."/>
            <person name="LaButti K."/>
            <person name="Lindquist E.A."/>
            <person name="Lipzen A."/>
            <person name="Lundell T."/>
            <person name="Morin E."/>
            <person name="Murat C."/>
            <person name="Sun H."/>
            <person name="Tunlid A."/>
            <person name="Henrissat B."/>
            <person name="Grigoriev I.V."/>
            <person name="Hibbett D.S."/>
            <person name="Martin F."/>
            <person name="Nordberg H.P."/>
            <person name="Cantor M.N."/>
            <person name="Hua S.X."/>
        </authorList>
    </citation>
    <scope>NUCLEOTIDE SEQUENCE [LARGE SCALE GENOMIC DNA]</scope>
    <source>
        <strain evidence="2 3">MUT 4182</strain>
    </source>
</reference>
<protein>
    <recommendedName>
        <fullName evidence="4">Ricin B lectin domain-containing protein</fullName>
    </recommendedName>
</protein>
<reference evidence="3" key="2">
    <citation type="submission" date="2015-01" db="EMBL/GenBank/DDBJ databases">
        <title>Evolutionary Origins and Diversification of the Mycorrhizal Mutualists.</title>
        <authorList>
            <consortium name="DOE Joint Genome Institute"/>
            <consortium name="Mycorrhizal Genomics Consortium"/>
            <person name="Kohler A."/>
            <person name="Kuo A."/>
            <person name="Nagy L.G."/>
            <person name="Floudas D."/>
            <person name="Copeland A."/>
            <person name="Barry K.W."/>
            <person name="Cichocki N."/>
            <person name="Veneault-Fourrey C."/>
            <person name="LaButti K."/>
            <person name="Lindquist E.A."/>
            <person name="Lipzen A."/>
            <person name="Lundell T."/>
            <person name="Morin E."/>
            <person name="Murat C."/>
            <person name="Riley R."/>
            <person name="Ohm R."/>
            <person name="Sun H."/>
            <person name="Tunlid A."/>
            <person name="Henrissat B."/>
            <person name="Grigoriev I.V."/>
            <person name="Hibbett D.S."/>
            <person name="Martin F."/>
        </authorList>
    </citation>
    <scope>NUCLEOTIDE SEQUENCE [LARGE SCALE GENOMIC DNA]</scope>
    <source>
        <strain evidence="3">MUT 4182</strain>
    </source>
</reference>